<dbReference type="Proteomes" id="UP000746747">
    <property type="component" value="Unassembled WGS sequence"/>
</dbReference>
<gene>
    <name evidence="2" type="ORF">CJOHNSTONI_LOCUS1022</name>
</gene>
<evidence type="ECO:0000256" key="1">
    <source>
        <dbReference type="SAM" id="MobiDB-lite"/>
    </source>
</evidence>
<keyword evidence="3" id="KW-1185">Reference proteome</keyword>
<feature type="compositionally biased region" description="Polar residues" evidence="1">
    <location>
        <begin position="1"/>
        <end position="15"/>
    </location>
</feature>
<feature type="compositionally biased region" description="Polar residues" evidence="1">
    <location>
        <begin position="165"/>
        <end position="174"/>
    </location>
</feature>
<comment type="caution">
    <text evidence="2">The sequence shown here is derived from an EMBL/GenBank/DDBJ whole genome shotgun (WGS) entry which is preliminary data.</text>
</comment>
<feature type="compositionally biased region" description="Acidic residues" evidence="1">
    <location>
        <begin position="138"/>
        <end position="155"/>
    </location>
</feature>
<feature type="region of interest" description="Disordered" evidence="1">
    <location>
        <begin position="1"/>
        <end position="40"/>
    </location>
</feature>
<dbReference type="OrthoDB" id="5838070at2759"/>
<evidence type="ECO:0000313" key="2">
    <source>
        <dbReference type="EMBL" id="CAG9530532.1"/>
    </source>
</evidence>
<organism evidence="2 3">
    <name type="scientific">Cercopithifilaria johnstoni</name>
    <dbReference type="NCBI Taxonomy" id="2874296"/>
    <lineage>
        <taxon>Eukaryota</taxon>
        <taxon>Metazoa</taxon>
        <taxon>Ecdysozoa</taxon>
        <taxon>Nematoda</taxon>
        <taxon>Chromadorea</taxon>
        <taxon>Rhabditida</taxon>
        <taxon>Spirurina</taxon>
        <taxon>Spiruromorpha</taxon>
        <taxon>Filarioidea</taxon>
        <taxon>Onchocercidae</taxon>
        <taxon>Cercopithifilaria</taxon>
    </lineage>
</organism>
<accession>A0A8J2PQ17</accession>
<dbReference type="EMBL" id="CAKAEH010000300">
    <property type="protein sequence ID" value="CAG9530532.1"/>
    <property type="molecule type" value="Genomic_DNA"/>
</dbReference>
<proteinExistence type="predicted"/>
<reference evidence="2" key="1">
    <citation type="submission" date="2021-09" db="EMBL/GenBank/DDBJ databases">
        <authorList>
            <consortium name="Pathogen Informatics"/>
        </authorList>
    </citation>
    <scope>NUCLEOTIDE SEQUENCE</scope>
</reference>
<feature type="compositionally biased region" description="Basic and acidic residues" evidence="1">
    <location>
        <begin position="17"/>
        <end position="27"/>
    </location>
</feature>
<name>A0A8J2PQ17_9BILA</name>
<protein>
    <submittedName>
        <fullName evidence="2">Uncharacterized protein</fullName>
    </submittedName>
</protein>
<evidence type="ECO:0000313" key="3">
    <source>
        <dbReference type="Proteomes" id="UP000746747"/>
    </source>
</evidence>
<feature type="region of interest" description="Disordered" evidence="1">
    <location>
        <begin position="131"/>
        <end position="190"/>
    </location>
</feature>
<dbReference type="AlphaFoldDB" id="A0A8J2PQ17"/>
<sequence length="322" mass="38187">MLGYSTETSASMSRHQYSHETVREDSTLHNTYNIENVDEYDRPEISQNNLSYDNKYHDEQYYNLVRQSDDYFHPSTSGEQYQSDEYHNCNETREQWEDDQNMDWTEGHEPLSYNSRPKLMHPIMFPMRRRYRNNDSHTDDDEDDNGDNDDDDGDNEMVWHDYPTFMQNKSSPATGQYDMPPSESERESFSHTEIDHYMKESDEHDHETTLSKKSIQLPNGSIGPFNDTKCDLHKKHYSSIEKQQMKSNSGELSRYSFEGENNNDIQSKTMRVKFTAEMDNKQSRNIEVTDVSELSLSRKNYRNLWHRAYEDVCQMLGIKVIF</sequence>